<organism evidence="2 3">
    <name type="scientific">Plebeiibacterium marinum</name>
    <dbReference type="NCBI Taxonomy" id="2992111"/>
    <lineage>
        <taxon>Bacteria</taxon>
        <taxon>Pseudomonadati</taxon>
        <taxon>Bacteroidota</taxon>
        <taxon>Bacteroidia</taxon>
        <taxon>Marinilabiliales</taxon>
        <taxon>Marinilabiliaceae</taxon>
        <taxon>Plebeiibacterium</taxon>
    </lineage>
</organism>
<reference evidence="2" key="1">
    <citation type="submission" date="2022-10" db="EMBL/GenBank/DDBJ databases">
        <authorList>
            <person name="Yu W.X."/>
        </authorList>
    </citation>
    <scope>NUCLEOTIDE SEQUENCE</scope>
    <source>
        <strain evidence="2">D04</strain>
    </source>
</reference>
<gene>
    <name evidence="2" type="ORF">OM074_02745</name>
</gene>
<dbReference type="AlphaFoldDB" id="A0AAE3MBA1"/>
<comment type="caution">
    <text evidence="2">The sequence shown here is derived from an EMBL/GenBank/DDBJ whole genome shotgun (WGS) entry which is preliminary data.</text>
</comment>
<evidence type="ECO:0000313" key="3">
    <source>
        <dbReference type="Proteomes" id="UP001207408"/>
    </source>
</evidence>
<dbReference type="RefSeq" id="WP_301197746.1">
    <property type="nucleotide sequence ID" value="NZ_JAPDPI010000003.1"/>
</dbReference>
<dbReference type="EMBL" id="JAPDPI010000003">
    <property type="protein sequence ID" value="MCW3804525.1"/>
    <property type="molecule type" value="Genomic_DNA"/>
</dbReference>
<evidence type="ECO:0000256" key="1">
    <source>
        <dbReference type="SAM" id="SignalP"/>
    </source>
</evidence>
<dbReference type="Proteomes" id="UP001207408">
    <property type="component" value="Unassembled WGS sequence"/>
</dbReference>
<proteinExistence type="predicted"/>
<keyword evidence="1" id="KW-0732">Signal</keyword>
<evidence type="ECO:0000313" key="2">
    <source>
        <dbReference type="EMBL" id="MCW3804525.1"/>
    </source>
</evidence>
<feature type="signal peptide" evidence="1">
    <location>
        <begin position="1"/>
        <end position="22"/>
    </location>
</feature>
<protein>
    <submittedName>
        <fullName evidence="2">Uncharacterized protein</fullName>
    </submittedName>
</protein>
<name>A0AAE3MBA1_9BACT</name>
<feature type="chain" id="PRO_5041902696" evidence="1">
    <location>
        <begin position="23"/>
        <end position="124"/>
    </location>
</feature>
<keyword evidence="3" id="KW-1185">Reference proteome</keyword>
<sequence length="124" mass="13799">MKTISKIIVGMMFLFSAFAVNAQAEEKSLVDTWTVLVEGTPSGDATIIITLEEKEGKVVGVVKQEGKPDTQATRVELKEDEVTVYWVSGGYDVYCYLEKVEEDKLEGSLMDMFDAYATRGVKEE</sequence>
<accession>A0AAE3MBA1</accession>